<reference evidence="3" key="1">
    <citation type="submission" date="2018-11" db="EMBL/GenBank/DDBJ databases">
        <title>A distinct lineage of giant viruses engineers rhodopsin photosystems in predatory marine eukaryotes.</title>
        <authorList>
            <person name="Needham D.M."/>
            <person name="Yoshizawa S."/>
            <person name="Hosaka T."/>
            <person name="Poirier C."/>
            <person name="Choi C.-J."/>
            <person name="Hehenberger E."/>
            <person name="Irwin N.A.T."/>
            <person name="Wilken S."/>
            <person name="Yung C.-M."/>
            <person name="Bachy C."/>
            <person name="Kurihara R."/>
            <person name="Nakajima Y."/>
            <person name="Kojima K."/>
            <person name="Kimura-Someya T."/>
            <person name="Leonard G."/>
            <person name="Malmstrom R.R."/>
            <person name="Mende D."/>
            <person name="Olson D.K."/>
            <person name="Sudo Y."/>
            <person name="Sudek S."/>
            <person name="Richards T.A."/>
            <person name="DeLong E.F."/>
            <person name="Keeling P.J."/>
            <person name="Santoro A.E."/>
            <person name="Shirouzu M."/>
            <person name="Iwasaki W."/>
            <person name="Worden A.Z."/>
        </authorList>
    </citation>
    <scope>NUCLEOTIDE SEQUENCE</scope>
</reference>
<feature type="coiled-coil region" evidence="1">
    <location>
        <begin position="226"/>
        <end position="253"/>
    </location>
</feature>
<sequence length="725" mass="83625">MDNNTFFNSKNKDLLYNICRDEIVRETNYNIDDNRKYYRTFGEIMKIVYKHADNKNDLTTLNKLALGKTIPYLKTEIEKKKVNSGPLLPPNNLVNKNTGKKYEDLRRDNPPMNSVPTSLKSQGTNLQYENRNVDQNYEELMKERNNFYSQQNNTKQNNTKQNNIIQNNTKQNNTEQDNINSIQDYDLDNNSLGNIQNALNNDVGYSIDNMNTYDSSNDKVDPMKLVEQYNSQREAQDNEYLKIQNEKDNFEKSNSGNNQFINNMLEERNATEKIKEQEFQESLNMKITREMNSANIDDIKGQLDDISDFVEKNKEAIKLPTANDLSVVQNNNIYQNNSLFEAYKKNVLEKRNYINREHFVTINSGDRDWFNNQNENRFAFHIQFGKEGDSIERVNTGTLENPVYENRTFKGNKSAGVQDKFKNIVSFEMVRVLLPIENIIIPFDNRIFIDFKSLPYVILKIDEIDGLYSGTNDKIDKAFAHLIWDKDNTSEVIASSEFTADLSEFSRKVKRGYCLMAPLGLEKKTYYPSPLAGLNRITLNLTTPSGKEINNHPDVLDIEEISIKNFADDGTLYIKDTHSFPNDNKVYYLEITTKTFFSNKMFKIGDNIIISNFITNDSSKLTNEFINREEGHYIINLELEVTARNSPGNEGYIQKICIAPPGDLDFKATDTSTLVKNKIGTITDTDLLATNTTCKLINQSLQSNYVFKIVTREDDITNVIPNTNI</sequence>
<dbReference type="PROSITE" id="PS50202">
    <property type="entry name" value="MSP"/>
    <property type="match status" value="1"/>
</dbReference>
<dbReference type="EMBL" id="MK250085">
    <property type="protein sequence ID" value="QDY51659.1"/>
    <property type="molecule type" value="Genomic_DNA"/>
</dbReference>
<proteinExistence type="predicted"/>
<evidence type="ECO:0000256" key="1">
    <source>
        <dbReference type="SAM" id="Coils"/>
    </source>
</evidence>
<accession>A0A5B8HUT1</accession>
<evidence type="ECO:0000313" key="3">
    <source>
        <dbReference type="EMBL" id="QDY51659.1"/>
    </source>
</evidence>
<organism evidence="3">
    <name type="scientific">Mimiviridae sp. ChoanoV1</name>
    <dbReference type="NCBI Taxonomy" id="2596887"/>
    <lineage>
        <taxon>Viruses</taxon>
        <taxon>Varidnaviria</taxon>
        <taxon>Bamfordvirae</taxon>
        <taxon>Nucleocytoviricota</taxon>
        <taxon>Megaviricetes</taxon>
        <taxon>Imitervirales</taxon>
        <taxon>Schizomimiviridae</taxon>
    </lineage>
</organism>
<protein>
    <recommendedName>
        <fullName evidence="2">MSP domain-containing protein</fullName>
    </recommendedName>
</protein>
<gene>
    <name evidence="3" type="ORF">1_44</name>
</gene>
<evidence type="ECO:0000259" key="2">
    <source>
        <dbReference type="PROSITE" id="PS50202"/>
    </source>
</evidence>
<feature type="domain" description="MSP" evidence="2">
    <location>
        <begin position="655"/>
        <end position="725"/>
    </location>
</feature>
<dbReference type="InterPro" id="IPR000535">
    <property type="entry name" value="MSP_dom"/>
</dbReference>
<keyword evidence="1" id="KW-0175">Coiled coil</keyword>
<name>A0A5B8HUT1_9VIRU</name>